<organism evidence="2 3">
    <name type="scientific">Beta vulgaris subsp. vulgaris</name>
    <name type="common">Beet</name>
    <dbReference type="NCBI Taxonomy" id="3555"/>
    <lineage>
        <taxon>Eukaryota</taxon>
        <taxon>Viridiplantae</taxon>
        <taxon>Streptophyta</taxon>
        <taxon>Embryophyta</taxon>
        <taxon>Tracheophyta</taxon>
        <taxon>Spermatophyta</taxon>
        <taxon>Magnoliopsida</taxon>
        <taxon>eudicotyledons</taxon>
        <taxon>Gunneridae</taxon>
        <taxon>Pentapetalae</taxon>
        <taxon>Caryophyllales</taxon>
        <taxon>Chenopodiaceae</taxon>
        <taxon>Betoideae</taxon>
        <taxon>Beta</taxon>
    </lineage>
</organism>
<dbReference type="AlphaFoldDB" id="A0A0J8B5F1"/>
<feature type="compositionally biased region" description="Basic and acidic residues" evidence="1">
    <location>
        <begin position="116"/>
        <end position="125"/>
    </location>
</feature>
<feature type="region of interest" description="Disordered" evidence="1">
    <location>
        <begin position="116"/>
        <end position="159"/>
    </location>
</feature>
<evidence type="ECO:0000313" key="3">
    <source>
        <dbReference type="Proteomes" id="UP000035740"/>
    </source>
</evidence>
<accession>A0A0J8B5F1</accession>
<feature type="region of interest" description="Disordered" evidence="1">
    <location>
        <begin position="1"/>
        <end position="64"/>
    </location>
</feature>
<evidence type="ECO:0000313" key="2">
    <source>
        <dbReference type="EMBL" id="KMS95022.1"/>
    </source>
</evidence>
<dbReference type="OrthoDB" id="287393at2759"/>
<name>A0A0J8B5F1_BETVV</name>
<proteinExistence type="predicted"/>
<dbReference type="EMBL" id="KQ090593">
    <property type="protein sequence ID" value="KMS95022.1"/>
    <property type="molecule type" value="Genomic_DNA"/>
</dbReference>
<gene>
    <name evidence="2" type="ORF">BVRB_013180</name>
</gene>
<keyword evidence="3" id="KW-1185">Reference proteome</keyword>
<evidence type="ECO:0000256" key="1">
    <source>
        <dbReference type="SAM" id="MobiDB-lite"/>
    </source>
</evidence>
<sequence length="180" mass="19805">MDPITTGNVDPDGKPVSTKYSGPINDPDPVYVEDEDPGSPESDPITPTGPNPRTPSSGIAHSTAEQIQAARSVLDIVASDNQLNSSPSKRPVRVIGCDRDDNLLRTKPFFQDGRRLEREMTEKRKVQNGLDSEGPADQQKPKVIRHFPQKRPLSETAFKRKTKLSKDVLSDIFNSGNDEA</sequence>
<protein>
    <submittedName>
        <fullName evidence="2">Uncharacterized protein</fullName>
    </submittedName>
</protein>
<dbReference type="Proteomes" id="UP000035740">
    <property type="component" value="Unassembled WGS sequence"/>
</dbReference>
<reference evidence="2 3" key="1">
    <citation type="journal article" date="2014" name="Nature">
        <title>The genome of the recently domesticated crop plant sugar beet (Beta vulgaris).</title>
        <authorList>
            <person name="Dohm J.C."/>
            <person name="Minoche A.E."/>
            <person name="Holtgrawe D."/>
            <person name="Capella-Gutierrez S."/>
            <person name="Zakrzewski F."/>
            <person name="Tafer H."/>
            <person name="Rupp O."/>
            <person name="Sorensen T.R."/>
            <person name="Stracke R."/>
            <person name="Reinhardt R."/>
            <person name="Goesmann A."/>
            <person name="Kraft T."/>
            <person name="Schulz B."/>
            <person name="Stadler P.F."/>
            <person name="Schmidt T."/>
            <person name="Gabaldon T."/>
            <person name="Lehrach H."/>
            <person name="Weisshaar B."/>
            <person name="Himmelbauer H."/>
        </authorList>
    </citation>
    <scope>NUCLEOTIDE SEQUENCE [LARGE SCALE GENOMIC DNA]</scope>
    <source>
        <tissue evidence="2">Taproot</tissue>
    </source>
</reference>
<feature type="compositionally biased region" description="Polar residues" evidence="1">
    <location>
        <begin position="54"/>
        <end position="64"/>
    </location>
</feature>
<dbReference type="Gramene" id="KMS95022">
    <property type="protein sequence ID" value="KMS95022"/>
    <property type="gene ID" value="BVRB_013180"/>
</dbReference>